<dbReference type="InterPro" id="IPR012000">
    <property type="entry name" value="Thiamin_PyroP_enz_cen_dom"/>
</dbReference>
<dbReference type="GO" id="GO:0000287">
    <property type="term" value="F:magnesium ion binding"/>
    <property type="evidence" value="ECO:0007669"/>
    <property type="project" value="InterPro"/>
</dbReference>
<feature type="domain" description="Thiamine pyrophosphate enzyme TPP-binding" evidence="5">
    <location>
        <begin position="389"/>
        <end position="534"/>
    </location>
</feature>
<dbReference type="Pfam" id="PF02776">
    <property type="entry name" value="TPP_enzyme_N"/>
    <property type="match status" value="1"/>
</dbReference>
<dbReference type="Pfam" id="PF02775">
    <property type="entry name" value="TPP_enzyme_C"/>
    <property type="match status" value="1"/>
</dbReference>
<keyword evidence="8" id="KW-1185">Reference proteome</keyword>
<dbReference type="InterPro" id="IPR029061">
    <property type="entry name" value="THDP-binding"/>
</dbReference>
<dbReference type="Gene3D" id="3.40.50.1220">
    <property type="entry name" value="TPP-binding domain"/>
    <property type="match status" value="1"/>
</dbReference>
<dbReference type="InterPro" id="IPR011766">
    <property type="entry name" value="TPP_enzyme_TPP-bd"/>
</dbReference>
<comment type="caution">
    <text evidence="7">The sequence shown here is derived from an EMBL/GenBank/DDBJ whole genome shotgun (WGS) entry which is preliminary data.</text>
</comment>
<evidence type="ECO:0000256" key="3">
    <source>
        <dbReference type="RuleBase" id="RU362132"/>
    </source>
</evidence>
<dbReference type="GO" id="GO:0009099">
    <property type="term" value="P:L-valine biosynthetic process"/>
    <property type="evidence" value="ECO:0007669"/>
    <property type="project" value="TreeGrafter"/>
</dbReference>
<keyword evidence="2 3" id="KW-0786">Thiamine pyrophosphate</keyword>
<dbReference type="AlphaFoldDB" id="A0A330H0S7"/>
<dbReference type="InterPro" id="IPR029035">
    <property type="entry name" value="DHS-like_NAD/FAD-binding_dom"/>
</dbReference>
<reference evidence="7 8" key="1">
    <citation type="submission" date="2018-07" db="EMBL/GenBank/DDBJ databases">
        <title>Diversity of Mesorhizobium strains in Brazil.</title>
        <authorList>
            <person name="Helene L.C.F."/>
            <person name="Dall'Agnol R."/>
            <person name="Delamuta J.R.M."/>
            <person name="Hungria M."/>
        </authorList>
    </citation>
    <scope>NUCLEOTIDE SEQUENCE [LARGE SCALE GENOMIC DNA]</scope>
    <source>
        <strain evidence="7 8">CNPSo 3140</strain>
    </source>
</reference>
<dbReference type="SUPFAM" id="SSF52467">
    <property type="entry name" value="DHS-like NAD/FAD-binding domain"/>
    <property type="match status" value="1"/>
</dbReference>
<dbReference type="GO" id="GO:0009097">
    <property type="term" value="P:isoleucine biosynthetic process"/>
    <property type="evidence" value="ECO:0007669"/>
    <property type="project" value="TreeGrafter"/>
</dbReference>
<organism evidence="7 8">
    <name type="scientific">Mesorhizobium atlanticum</name>
    <dbReference type="NCBI Taxonomy" id="2233532"/>
    <lineage>
        <taxon>Bacteria</taxon>
        <taxon>Pseudomonadati</taxon>
        <taxon>Pseudomonadota</taxon>
        <taxon>Alphaproteobacteria</taxon>
        <taxon>Hyphomicrobiales</taxon>
        <taxon>Phyllobacteriaceae</taxon>
        <taxon>Mesorhizobium</taxon>
    </lineage>
</organism>
<evidence type="ECO:0000313" key="7">
    <source>
        <dbReference type="EMBL" id="RAZ78418.1"/>
    </source>
</evidence>
<dbReference type="EMBL" id="QMBQ01000002">
    <property type="protein sequence ID" value="RAZ78418.1"/>
    <property type="molecule type" value="Genomic_DNA"/>
</dbReference>
<evidence type="ECO:0000259" key="4">
    <source>
        <dbReference type="Pfam" id="PF00205"/>
    </source>
</evidence>
<dbReference type="OrthoDB" id="4494979at2"/>
<proteinExistence type="inferred from homology"/>
<dbReference type="Proteomes" id="UP000251956">
    <property type="component" value="Unassembled WGS sequence"/>
</dbReference>
<dbReference type="SUPFAM" id="SSF52518">
    <property type="entry name" value="Thiamin diphosphate-binding fold (THDP-binding)"/>
    <property type="match status" value="2"/>
</dbReference>
<dbReference type="CDD" id="cd07035">
    <property type="entry name" value="TPP_PYR_POX_like"/>
    <property type="match status" value="1"/>
</dbReference>
<dbReference type="PANTHER" id="PTHR18968:SF129">
    <property type="entry name" value="ACETOLACTATE SYNTHASE"/>
    <property type="match status" value="1"/>
</dbReference>
<protein>
    <submittedName>
        <fullName evidence="7">Thiamine pyrophosphate-binding protein</fullName>
    </submittedName>
</protein>
<dbReference type="InterPro" id="IPR045229">
    <property type="entry name" value="TPP_enz"/>
</dbReference>
<feature type="domain" description="Thiamine pyrophosphate enzyme central" evidence="4">
    <location>
        <begin position="204"/>
        <end position="335"/>
    </location>
</feature>
<dbReference type="PANTHER" id="PTHR18968">
    <property type="entry name" value="THIAMINE PYROPHOSPHATE ENZYMES"/>
    <property type="match status" value="1"/>
</dbReference>
<feature type="domain" description="Thiamine pyrophosphate enzyme N-terminal TPP-binding" evidence="6">
    <location>
        <begin position="16"/>
        <end position="131"/>
    </location>
</feature>
<evidence type="ECO:0000313" key="8">
    <source>
        <dbReference type="Proteomes" id="UP000251956"/>
    </source>
</evidence>
<gene>
    <name evidence="7" type="ORF">DPM35_07530</name>
</gene>
<sequence length="553" mass="58597">MSETRTGSGSAPEKIKVARQVVEALRDMGVRYVFGVPSGGWVDYMEAMRVTEGIDFVLTTHEGTAAIMADVCGRLNGAPGVCFGTFGPGATNLSTGVGGALLDRSPLIALTDEMQAAMRGRVTQMGIDHQALFAPITKKTTRLESDKVREILFDAATIALGGRPGSVHVGLPVGMSAEYSSPRTDLPLPQAGVVGNAPVAVAKQMQAALQAARKPVLALGLGAVRAGVGDEISRFAEEHHIPVVVTPMAKGMIAEDHPCYAGVLFHALSDEVGKTHQQSDLVVLIGYDPVEFNVESWAPNVKVVNVDDQPLDLDRTAYPDVIEVTGTITSGVAALCATEMATKDWDVEALKARRQAMFERLKGADEFGPCAVLDVLREVLPEDGIMTCDVGAHTHLIGQKWPTPAPGRQIMTNGWSTMGFGIPAAIAAKLCRPNVDVCTVVGDGGFLMSAGELATAVRLGLPIVTIVITDNDLALIRIKQQKKQNPIYGTPIRAAGTIGGDNIFGVPVLTASERDGFRNALKKAFATSGPMIVEALVSSREYDELVLKKDKPN</sequence>
<accession>A0A330H0S7</accession>
<dbReference type="Gene3D" id="3.40.50.970">
    <property type="match status" value="2"/>
</dbReference>
<dbReference type="InterPro" id="IPR012001">
    <property type="entry name" value="Thiamin_PyroP_enz_TPP-bd_dom"/>
</dbReference>
<name>A0A330H0S7_9HYPH</name>
<dbReference type="GO" id="GO:0050660">
    <property type="term" value="F:flavin adenine dinucleotide binding"/>
    <property type="evidence" value="ECO:0007669"/>
    <property type="project" value="TreeGrafter"/>
</dbReference>
<dbReference type="GO" id="GO:0003984">
    <property type="term" value="F:acetolactate synthase activity"/>
    <property type="evidence" value="ECO:0007669"/>
    <property type="project" value="TreeGrafter"/>
</dbReference>
<evidence type="ECO:0000259" key="6">
    <source>
        <dbReference type="Pfam" id="PF02776"/>
    </source>
</evidence>
<dbReference type="RefSeq" id="WP_112126665.1">
    <property type="nucleotide sequence ID" value="NZ_QMBQ01000002.1"/>
</dbReference>
<evidence type="ECO:0000256" key="1">
    <source>
        <dbReference type="ARBA" id="ARBA00007812"/>
    </source>
</evidence>
<evidence type="ECO:0000256" key="2">
    <source>
        <dbReference type="ARBA" id="ARBA00023052"/>
    </source>
</evidence>
<dbReference type="GO" id="GO:0005948">
    <property type="term" value="C:acetolactate synthase complex"/>
    <property type="evidence" value="ECO:0007669"/>
    <property type="project" value="TreeGrafter"/>
</dbReference>
<dbReference type="Pfam" id="PF00205">
    <property type="entry name" value="TPP_enzyme_M"/>
    <property type="match status" value="1"/>
</dbReference>
<dbReference type="GO" id="GO:0030976">
    <property type="term" value="F:thiamine pyrophosphate binding"/>
    <property type="evidence" value="ECO:0007669"/>
    <property type="project" value="InterPro"/>
</dbReference>
<comment type="similarity">
    <text evidence="1 3">Belongs to the TPP enzyme family.</text>
</comment>
<evidence type="ECO:0000259" key="5">
    <source>
        <dbReference type="Pfam" id="PF02775"/>
    </source>
</evidence>